<dbReference type="InterPro" id="IPR050300">
    <property type="entry name" value="GDXG_lipolytic_enzyme"/>
</dbReference>
<name>A0A239TG59_9FIRM</name>
<dbReference type="PANTHER" id="PTHR48081">
    <property type="entry name" value="AB HYDROLASE SUPERFAMILY PROTEIN C4A8.06C"/>
    <property type="match status" value="1"/>
</dbReference>
<dbReference type="GO" id="GO:0016787">
    <property type="term" value="F:hydrolase activity"/>
    <property type="evidence" value="ECO:0007669"/>
    <property type="project" value="UniProtKB-KW"/>
</dbReference>
<organism evidence="3 4">
    <name type="scientific">Megamonas hypermegale</name>
    <dbReference type="NCBI Taxonomy" id="158847"/>
    <lineage>
        <taxon>Bacteria</taxon>
        <taxon>Bacillati</taxon>
        <taxon>Bacillota</taxon>
        <taxon>Negativicutes</taxon>
        <taxon>Selenomonadales</taxon>
        <taxon>Selenomonadaceae</taxon>
        <taxon>Megamonas</taxon>
    </lineage>
</organism>
<dbReference type="AlphaFoldDB" id="A0A239TG59"/>
<dbReference type="eggNOG" id="COG0657">
    <property type="taxonomic scope" value="Bacteria"/>
</dbReference>
<evidence type="ECO:0000256" key="1">
    <source>
        <dbReference type="ARBA" id="ARBA00022801"/>
    </source>
</evidence>
<dbReference type="Proteomes" id="UP000215383">
    <property type="component" value="Chromosome 1"/>
</dbReference>
<gene>
    <name evidence="3" type="primary">aes</name>
    <name evidence="3" type="ORF">SAMEA4364220_00546</name>
</gene>
<evidence type="ECO:0000313" key="3">
    <source>
        <dbReference type="EMBL" id="SNU96218.1"/>
    </source>
</evidence>
<sequence>MDVNNLDKPLPVYFDIHGGGFVIGSLEQDDKLSRLISDTLNICVISMDYGLAPENPWPQGIEDVYDIVNYYVKNNDKYHIDTNNMAIGGHSAGGNIATVVAMMANETKEFSFKCQILDYPPIDLAKNPYTKPIIEGAIPPNVSVLYNSCYCTSEQSVNPHCSPIFASDAELSKLPPTVMLVCEIDSLCDEGIDYAMRLAHNGVEVTIKKFMGSRHGFTVHGTEDSKYGQQMIIDGLRNYLL</sequence>
<dbReference type="PANTHER" id="PTHR48081:SF8">
    <property type="entry name" value="ALPHA_BETA HYDROLASE FOLD-3 DOMAIN-CONTAINING PROTEIN-RELATED"/>
    <property type="match status" value="1"/>
</dbReference>
<keyword evidence="4" id="KW-1185">Reference proteome</keyword>
<dbReference type="Pfam" id="PF07859">
    <property type="entry name" value="Abhydrolase_3"/>
    <property type="match status" value="1"/>
</dbReference>
<keyword evidence="1 3" id="KW-0378">Hydrolase</keyword>
<evidence type="ECO:0000259" key="2">
    <source>
        <dbReference type="Pfam" id="PF07859"/>
    </source>
</evidence>
<dbReference type="RefSeq" id="WP_051177660.1">
    <property type="nucleotide sequence ID" value="NZ_CASFMS010000037.1"/>
</dbReference>
<dbReference type="Gene3D" id="3.40.50.1820">
    <property type="entry name" value="alpha/beta hydrolase"/>
    <property type="match status" value="1"/>
</dbReference>
<proteinExistence type="predicted"/>
<dbReference type="GeneID" id="78506577"/>
<dbReference type="EMBL" id="LT906446">
    <property type="protein sequence ID" value="SNU96218.1"/>
    <property type="molecule type" value="Genomic_DNA"/>
</dbReference>
<accession>A0A239TG59</accession>
<dbReference type="InterPro" id="IPR013094">
    <property type="entry name" value="AB_hydrolase_3"/>
</dbReference>
<dbReference type="InterPro" id="IPR029058">
    <property type="entry name" value="AB_hydrolase_fold"/>
</dbReference>
<feature type="domain" description="Alpha/beta hydrolase fold-3" evidence="2">
    <location>
        <begin position="15"/>
        <end position="218"/>
    </location>
</feature>
<dbReference type="SUPFAM" id="SSF53474">
    <property type="entry name" value="alpha/beta-Hydrolases"/>
    <property type="match status" value="1"/>
</dbReference>
<dbReference type="EC" id="3.1.1.-" evidence="3"/>
<protein>
    <submittedName>
        <fullName evidence="3">Acetyl esterase</fullName>
        <ecNumber evidence="3">3.1.1.-</ecNumber>
    </submittedName>
</protein>
<reference evidence="3 4" key="1">
    <citation type="submission" date="2017-06" db="EMBL/GenBank/DDBJ databases">
        <authorList>
            <consortium name="Pathogen Informatics"/>
        </authorList>
    </citation>
    <scope>NUCLEOTIDE SEQUENCE [LARGE SCALE GENOMIC DNA]</scope>
    <source>
        <strain evidence="3 4">NCTC10570</strain>
    </source>
</reference>
<evidence type="ECO:0000313" key="4">
    <source>
        <dbReference type="Proteomes" id="UP000215383"/>
    </source>
</evidence>